<sequence>MEYWVPPEVPWARVKRLLLDRLFFAPTFLLLSSTSTMCPCSSGCSLPTWQLCSGMPTWPLWGSDV</sequence>
<accession>A6J2B9</accession>
<dbReference type="AlphaFoldDB" id="A6J2B9"/>
<evidence type="ECO:0000313" key="3">
    <source>
        <dbReference type="RGD" id="61812"/>
    </source>
</evidence>
<proteinExistence type="predicted"/>
<protein>
    <submittedName>
        <fullName evidence="1">Peroxisomal membrane protein 2, isoform CRA_d</fullName>
    </submittedName>
</protein>
<organism evidence="1 2">
    <name type="scientific">Rattus norvegicus</name>
    <name type="common">Rat</name>
    <dbReference type="NCBI Taxonomy" id="10116"/>
    <lineage>
        <taxon>Eukaryota</taxon>
        <taxon>Metazoa</taxon>
        <taxon>Chordata</taxon>
        <taxon>Craniata</taxon>
        <taxon>Vertebrata</taxon>
        <taxon>Euteleostomi</taxon>
        <taxon>Mammalia</taxon>
        <taxon>Eutheria</taxon>
        <taxon>Euarchontoglires</taxon>
        <taxon>Glires</taxon>
        <taxon>Rodentia</taxon>
        <taxon>Myomorpha</taxon>
        <taxon>Muroidea</taxon>
        <taxon>Muridae</taxon>
        <taxon>Murinae</taxon>
        <taxon>Rattus</taxon>
    </lineage>
</organism>
<evidence type="ECO:0000313" key="2">
    <source>
        <dbReference type="Proteomes" id="UP000234681"/>
    </source>
</evidence>
<reference evidence="1 2" key="1">
    <citation type="submission" date="2005-07" db="EMBL/GenBank/DDBJ databases">
        <authorList>
            <person name="Mural R.J."/>
            <person name="Li P.W."/>
            <person name="Adams M.D."/>
            <person name="Amanatides P.G."/>
            <person name="Baden-Tillson H."/>
            <person name="Barnstead M."/>
            <person name="Chin S.H."/>
            <person name="Dew I."/>
            <person name="Evans C.A."/>
            <person name="Ferriera S."/>
            <person name="Flanigan M."/>
            <person name="Fosler C."/>
            <person name="Glodek A."/>
            <person name="Gu Z."/>
            <person name="Holt R.A."/>
            <person name="Jennings D."/>
            <person name="Kraft C.L."/>
            <person name="Lu F."/>
            <person name="Nguyen T."/>
            <person name="Nusskern D.R."/>
            <person name="Pfannkoch C.M."/>
            <person name="Sitter C."/>
            <person name="Sutton G.G."/>
            <person name="Venter J.C."/>
            <person name="Wang Z."/>
            <person name="Woodage T."/>
            <person name="Zheng X.H."/>
            <person name="Zhong F."/>
        </authorList>
    </citation>
    <scope>NUCLEOTIDE SEQUENCE [LARGE SCALE GENOMIC DNA]</scope>
    <source>
        <strain>BN</strain>
        <strain evidence="2">Sprague-Dawley</strain>
    </source>
</reference>
<evidence type="ECO:0000313" key="1">
    <source>
        <dbReference type="EMBL" id="EDM14058.1"/>
    </source>
</evidence>
<name>A6J2B9_RAT</name>
<gene>
    <name evidence="1 3" type="primary">Pxmp2</name>
    <name evidence="1" type="ORF">rCG_21239</name>
</gene>
<dbReference type="RGD" id="61812">
    <property type="gene designation" value="Pxmp2"/>
</dbReference>
<dbReference type="Proteomes" id="UP000234681">
    <property type="component" value="Chromosome 12"/>
</dbReference>
<dbReference type="EMBL" id="CH473973">
    <property type="protein sequence ID" value="EDM14058.1"/>
    <property type="molecule type" value="Genomic_DNA"/>
</dbReference>